<accession>A0A7J7CN58</accession>
<dbReference type="EMBL" id="JAAARO010000015">
    <property type="protein sequence ID" value="KAF5735517.1"/>
    <property type="molecule type" value="Genomic_DNA"/>
</dbReference>
<keyword evidence="3" id="KW-1185">Reference proteome</keyword>
<sequence>MGSALSFLFGGPAAATATATEDSSSQEPSSVTSFHSSARWKLHFKEAKKSPKLMVIDFGATWCGSCNFMESAIKAMASKFTDVQFSKIDIDELNDVAQKFKVRAIPTIVLVKKGKEVDRVVGAAKHELEKKIEKHRALQGPSCCLKLV</sequence>
<dbReference type="FunCoup" id="A0A7J7CN58">
    <property type="interactions" value="2724"/>
</dbReference>
<dbReference type="Pfam" id="PF00085">
    <property type="entry name" value="Thioredoxin"/>
    <property type="match status" value="1"/>
</dbReference>
<dbReference type="Proteomes" id="UP000593562">
    <property type="component" value="Unassembled WGS sequence"/>
</dbReference>
<evidence type="ECO:0000313" key="3">
    <source>
        <dbReference type="Proteomes" id="UP000593562"/>
    </source>
</evidence>
<protein>
    <submittedName>
        <fullName evidence="2">Thioredoxin family protein</fullName>
    </submittedName>
</protein>
<dbReference type="CDD" id="cd02947">
    <property type="entry name" value="TRX_family"/>
    <property type="match status" value="1"/>
</dbReference>
<dbReference type="InParanoid" id="A0A7J7CN58"/>
<dbReference type="PROSITE" id="PS51352">
    <property type="entry name" value="THIOREDOXIN_2"/>
    <property type="match status" value="1"/>
</dbReference>
<name>A0A7J7CN58_TRIWF</name>
<dbReference type="Gene3D" id="3.40.30.10">
    <property type="entry name" value="Glutaredoxin"/>
    <property type="match status" value="1"/>
</dbReference>
<dbReference type="PANTHER" id="PTHR10438">
    <property type="entry name" value="THIOREDOXIN"/>
    <property type="match status" value="1"/>
</dbReference>
<dbReference type="OrthoDB" id="10263751at2759"/>
<gene>
    <name evidence="2" type="ORF">HS088_TW15G01024</name>
</gene>
<dbReference type="InterPro" id="IPR036249">
    <property type="entry name" value="Thioredoxin-like_sf"/>
</dbReference>
<evidence type="ECO:0000259" key="1">
    <source>
        <dbReference type="PROSITE" id="PS51352"/>
    </source>
</evidence>
<dbReference type="InterPro" id="IPR013766">
    <property type="entry name" value="Thioredoxin_domain"/>
</dbReference>
<feature type="domain" description="Thioredoxin" evidence="1">
    <location>
        <begin position="8"/>
        <end position="137"/>
    </location>
</feature>
<dbReference type="AlphaFoldDB" id="A0A7J7CN58"/>
<dbReference type="InterPro" id="IPR050620">
    <property type="entry name" value="Thioredoxin_H-type-like"/>
</dbReference>
<dbReference type="PANTHER" id="PTHR10438:SF413">
    <property type="entry name" value="THIOREDOXIN H2"/>
    <property type="match status" value="1"/>
</dbReference>
<evidence type="ECO:0000313" key="2">
    <source>
        <dbReference type="EMBL" id="KAF5735517.1"/>
    </source>
</evidence>
<reference evidence="2 3" key="1">
    <citation type="journal article" date="2020" name="Nat. Commun.">
        <title>Genome of Tripterygium wilfordii and identification of cytochrome P450 involved in triptolide biosynthesis.</title>
        <authorList>
            <person name="Tu L."/>
            <person name="Su P."/>
            <person name="Zhang Z."/>
            <person name="Gao L."/>
            <person name="Wang J."/>
            <person name="Hu T."/>
            <person name="Zhou J."/>
            <person name="Zhang Y."/>
            <person name="Zhao Y."/>
            <person name="Liu Y."/>
            <person name="Song Y."/>
            <person name="Tong Y."/>
            <person name="Lu Y."/>
            <person name="Yang J."/>
            <person name="Xu C."/>
            <person name="Jia M."/>
            <person name="Peters R.J."/>
            <person name="Huang L."/>
            <person name="Gao W."/>
        </authorList>
    </citation>
    <scope>NUCLEOTIDE SEQUENCE [LARGE SCALE GENOMIC DNA]</scope>
    <source>
        <strain evidence="3">cv. XIE 37</strain>
        <tissue evidence="2">Leaf</tissue>
    </source>
</reference>
<dbReference type="SUPFAM" id="SSF52833">
    <property type="entry name" value="Thioredoxin-like"/>
    <property type="match status" value="1"/>
</dbReference>
<comment type="caution">
    <text evidence="2">The sequence shown here is derived from an EMBL/GenBank/DDBJ whole genome shotgun (WGS) entry which is preliminary data.</text>
</comment>
<proteinExistence type="predicted"/>
<organism evidence="2 3">
    <name type="scientific">Tripterygium wilfordii</name>
    <name type="common">Thunder God vine</name>
    <dbReference type="NCBI Taxonomy" id="458696"/>
    <lineage>
        <taxon>Eukaryota</taxon>
        <taxon>Viridiplantae</taxon>
        <taxon>Streptophyta</taxon>
        <taxon>Embryophyta</taxon>
        <taxon>Tracheophyta</taxon>
        <taxon>Spermatophyta</taxon>
        <taxon>Magnoliopsida</taxon>
        <taxon>eudicotyledons</taxon>
        <taxon>Gunneridae</taxon>
        <taxon>Pentapetalae</taxon>
        <taxon>rosids</taxon>
        <taxon>fabids</taxon>
        <taxon>Celastrales</taxon>
        <taxon>Celastraceae</taxon>
        <taxon>Tripterygium</taxon>
    </lineage>
</organism>